<accession>A0A0C3D6X7</accession>
<evidence type="ECO:0008006" key="3">
    <source>
        <dbReference type="Google" id="ProtNLM"/>
    </source>
</evidence>
<sequence length="223" mass="24705">MAKTLEKEIVAAIEVAILEAQKTGRNLDMHGIAAIYNCTYQSVCYIRRRIEKQKRTGVDDRKKAGRKPLAAHDKIAEAVKSLLARRPELDQSAIRDYVFDEFGVKICQATVSRLLKRNAIPHKVSNRLYKKSKLFTANERGSVAGGTTTTATGHISLPADSCETYKIPYNYVNLASENASISSLLVSPSANINFRDGVGERDRAFNSQSEVIESTRGYSSPYT</sequence>
<dbReference type="AlphaFoldDB" id="A0A0C3D6X7"/>
<dbReference type="SUPFAM" id="SSF46689">
    <property type="entry name" value="Homeodomain-like"/>
    <property type="match status" value="1"/>
</dbReference>
<reference evidence="1 2" key="1">
    <citation type="submission" date="2014-04" db="EMBL/GenBank/DDBJ databases">
        <authorList>
            <consortium name="DOE Joint Genome Institute"/>
            <person name="Kuo A."/>
            <person name="Martino E."/>
            <person name="Perotto S."/>
            <person name="Kohler A."/>
            <person name="Nagy L.G."/>
            <person name="Floudas D."/>
            <person name="Copeland A."/>
            <person name="Barry K.W."/>
            <person name="Cichocki N."/>
            <person name="Veneault-Fourrey C."/>
            <person name="LaButti K."/>
            <person name="Lindquist E.A."/>
            <person name="Lipzen A."/>
            <person name="Lundell T."/>
            <person name="Morin E."/>
            <person name="Murat C."/>
            <person name="Sun H."/>
            <person name="Tunlid A."/>
            <person name="Henrissat B."/>
            <person name="Grigoriev I.V."/>
            <person name="Hibbett D.S."/>
            <person name="Martin F."/>
            <person name="Nordberg H.P."/>
            <person name="Cantor M.N."/>
            <person name="Hua S.X."/>
        </authorList>
    </citation>
    <scope>NUCLEOTIDE SEQUENCE [LARGE SCALE GENOMIC DNA]</scope>
    <source>
        <strain evidence="1 2">Zn</strain>
    </source>
</reference>
<organism evidence="1 2">
    <name type="scientific">Oidiodendron maius (strain Zn)</name>
    <dbReference type="NCBI Taxonomy" id="913774"/>
    <lineage>
        <taxon>Eukaryota</taxon>
        <taxon>Fungi</taxon>
        <taxon>Dikarya</taxon>
        <taxon>Ascomycota</taxon>
        <taxon>Pezizomycotina</taxon>
        <taxon>Leotiomycetes</taxon>
        <taxon>Leotiomycetes incertae sedis</taxon>
        <taxon>Myxotrichaceae</taxon>
        <taxon>Oidiodendron</taxon>
    </lineage>
</organism>
<name>A0A0C3D6X7_OIDMZ</name>
<gene>
    <name evidence="1" type="ORF">OIDMADRAFT_31576</name>
</gene>
<dbReference type="InterPro" id="IPR009057">
    <property type="entry name" value="Homeodomain-like_sf"/>
</dbReference>
<evidence type="ECO:0000313" key="2">
    <source>
        <dbReference type="Proteomes" id="UP000054321"/>
    </source>
</evidence>
<keyword evidence="2" id="KW-1185">Reference proteome</keyword>
<dbReference type="Proteomes" id="UP000054321">
    <property type="component" value="Unassembled WGS sequence"/>
</dbReference>
<dbReference type="OrthoDB" id="3524915at2759"/>
<dbReference type="InParanoid" id="A0A0C3D6X7"/>
<proteinExistence type="predicted"/>
<evidence type="ECO:0000313" key="1">
    <source>
        <dbReference type="EMBL" id="KIM97642.1"/>
    </source>
</evidence>
<protein>
    <recommendedName>
        <fullName evidence="3">Transposase Tc1-like domain-containing protein</fullName>
    </recommendedName>
</protein>
<dbReference type="EMBL" id="KN832881">
    <property type="protein sequence ID" value="KIM97642.1"/>
    <property type="molecule type" value="Genomic_DNA"/>
</dbReference>
<dbReference type="HOGENOM" id="CLU_1240450_0_0_1"/>
<reference evidence="2" key="2">
    <citation type="submission" date="2015-01" db="EMBL/GenBank/DDBJ databases">
        <title>Evolutionary Origins and Diversification of the Mycorrhizal Mutualists.</title>
        <authorList>
            <consortium name="DOE Joint Genome Institute"/>
            <consortium name="Mycorrhizal Genomics Consortium"/>
            <person name="Kohler A."/>
            <person name="Kuo A."/>
            <person name="Nagy L.G."/>
            <person name="Floudas D."/>
            <person name="Copeland A."/>
            <person name="Barry K.W."/>
            <person name="Cichocki N."/>
            <person name="Veneault-Fourrey C."/>
            <person name="LaButti K."/>
            <person name="Lindquist E.A."/>
            <person name="Lipzen A."/>
            <person name="Lundell T."/>
            <person name="Morin E."/>
            <person name="Murat C."/>
            <person name="Riley R."/>
            <person name="Ohm R."/>
            <person name="Sun H."/>
            <person name="Tunlid A."/>
            <person name="Henrissat B."/>
            <person name="Grigoriev I.V."/>
            <person name="Hibbett D.S."/>
            <person name="Martin F."/>
        </authorList>
    </citation>
    <scope>NUCLEOTIDE SEQUENCE [LARGE SCALE GENOMIC DNA]</scope>
    <source>
        <strain evidence="2">Zn</strain>
    </source>
</reference>